<proteinExistence type="predicted"/>
<dbReference type="EMBL" id="PRDK01000001">
    <property type="protein sequence ID" value="MBE8712569.1"/>
    <property type="molecule type" value="Genomic_DNA"/>
</dbReference>
<organism evidence="1 2">
    <name type="scientific">Sphingobacterium hungaricum</name>
    <dbReference type="NCBI Taxonomy" id="2082723"/>
    <lineage>
        <taxon>Bacteria</taxon>
        <taxon>Pseudomonadati</taxon>
        <taxon>Bacteroidota</taxon>
        <taxon>Sphingobacteriia</taxon>
        <taxon>Sphingobacteriales</taxon>
        <taxon>Sphingobacteriaceae</taxon>
        <taxon>Sphingobacterium</taxon>
    </lineage>
</organism>
<evidence type="ECO:0000313" key="1">
    <source>
        <dbReference type="EMBL" id="MBE8712569.1"/>
    </source>
</evidence>
<keyword evidence="2" id="KW-1185">Reference proteome</keyword>
<protein>
    <submittedName>
        <fullName evidence="1">Uncharacterized protein</fullName>
    </submittedName>
</protein>
<dbReference type="RefSeq" id="WP_196934899.1">
    <property type="nucleotide sequence ID" value="NZ_MU158698.1"/>
</dbReference>
<reference evidence="1" key="1">
    <citation type="submission" date="2018-02" db="EMBL/GenBank/DDBJ databases">
        <authorList>
            <person name="Vasarhelyi B.M."/>
            <person name="Deshmukh S."/>
            <person name="Balint B."/>
            <person name="Kukolya J."/>
        </authorList>
    </citation>
    <scope>NUCLEOTIDE SEQUENCE</scope>
    <source>
        <strain evidence="1">KB22</strain>
    </source>
</reference>
<comment type="caution">
    <text evidence="1">The sequence shown here is derived from an EMBL/GenBank/DDBJ whole genome shotgun (WGS) entry which is preliminary data.</text>
</comment>
<name>A0A928UWU4_9SPHI</name>
<gene>
    <name evidence="1" type="ORF">C4F49_02590</name>
</gene>
<accession>A0A928UWU4</accession>
<sequence length="144" mass="17281">MARVWSTSPLERKVLDIIKKHLESELKQYDGVIDGGIHLKYKPKDIRLKVIELNCIDYHKVNSLSDIKFFFVNINYQDEDHDLVEQVTGYIYRFLDQSIVRNLHFESKRTEICRISKYLWLGNNMFELTNNSIYKNKKHDDRIE</sequence>
<evidence type="ECO:0000313" key="2">
    <source>
        <dbReference type="Proteomes" id="UP000616201"/>
    </source>
</evidence>
<dbReference type="AlphaFoldDB" id="A0A928UWU4"/>
<dbReference type="Proteomes" id="UP000616201">
    <property type="component" value="Unassembled WGS sequence"/>
</dbReference>